<dbReference type="AlphaFoldDB" id="A0A9N9LLD7"/>
<organism evidence="3 4">
    <name type="scientific">Hymenoscyphus albidus</name>
    <dbReference type="NCBI Taxonomy" id="595503"/>
    <lineage>
        <taxon>Eukaryota</taxon>
        <taxon>Fungi</taxon>
        <taxon>Dikarya</taxon>
        <taxon>Ascomycota</taxon>
        <taxon>Pezizomycotina</taxon>
        <taxon>Leotiomycetes</taxon>
        <taxon>Helotiales</taxon>
        <taxon>Helotiaceae</taxon>
        <taxon>Hymenoscyphus</taxon>
    </lineage>
</organism>
<evidence type="ECO:0000256" key="1">
    <source>
        <dbReference type="SAM" id="MobiDB-lite"/>
    </source>
</evidence>
<gene>
    <name evidence="3" type="ORF">HYALB_00009328</name>
</gene>
<feature type="compositionally biased region" description="Polar residues" evidence="1">
    <location>
        <begin position="796"/>
        <end position="807"/>
    </location>
</feature>
<name>A0A9N9LLD7_9HELO</name>
<evidence type="ECO:0000256" key="2">
    <source>
        <dbReference type="SAM" id="Phobius"/>
    </source>
</evidence>
<feature type="compositionally biased region" description="Low complexity" evidence="1">
    <location>
        <begin position="816"/>
        <end position="828"/>
    </location>
</feature>
<sequence>MAGHNFLRDSLEDDRTVLTTHSFKPYDLVPTRSNYNVAEPSPTPSPPNAASSTQPPNAIITEAPHLELRQNNPQDCKNLCDALVDRAKVEKERTIIALNGTYNQQIEAARIAAVNGIRQAQVEANSTVNLVIRRADIVTSAASADVLAANKAVASADAALTTAQANATLANIALTSCLANATQINSALDNANAALRNVSSASINEVARLSSTILSLQGNVASAAAAAAAASAAASSANDAAAAAATKPGSCLIPPPAGTSPDVSITSAQVILIVIGGLILVFLLGFAGYFLVSRKKRMGERDSYLDEKDSASSPRRLNSRMSSAYRTGNGMKIQYNPRNAAAHEPMPTVTDQTGGLLVPSNANNSNSNVSGVSVPPTGLSMVPVGSPIRPNTSHSTSVDSPDREAFEAWSLKNRQNEQIKRSPRFAQGPKSPMVEETATAVSYAETPAKSELITNSYPIFYDQLRVQPGTDVAPRKPSYGKTERKRSAINVTNPFDVQPTSPVQKAATQGHRDLPLATDDTSQDIKTTILDVKDTMMDEPLSVPITFFSNYENPFLDPAQATPKSKEAEPRGFTAQTPKTPKTPRREVFDLEKLLSPKKNRFPAPETLAMLRQEEAPRTSTVPEIDRLLQLVAKQNEKYSDKPLFWTDFRPPDPEVETSLSVPLGRESPEPLNVKKEPVVEKSPEVIPSPPVTTPPPVGPPPTIPPPAIPPPKRSPVTEREEPKLLFNIPVPPIPESNPRDRTLSPLRRNPVIDRERSISARPSLKSTQSSESTLPTPDPNPGAPDDRELSPLRRNPSQVRNITSLLAEQPLHINTSSSPPTAPPTASLPVPGTESETHGERGRSMIRTSDIIEARLSWKSQLAKQDEEALKELDQEKRDRAKSPLRRNPVDLEALRRSPSLRSYKSGMSGTTANTNSPPPMPQSKRRSITLSPPPRHDSIPPVPVLNPSQQSSSPPVRNSIQRNRSSNPHFSQVLERFQVLASQNSVDKGALTNEVTQRAIAGIYIPGSLREQAVRNSSSSRGGQVGRSTSRGPQAGIGNEGLGRSASSRR</sequence>
<keyword evidence="2" id="KW-0812">Transmembrane</keyword>
<keyword evidence="2" id="KW-1133">Transmembrane helix</keyword>
<feature type="transmembrane region" description="Helical" evidence="2">
    <location>
        <begin position="270"/>
        <end position="292"/>
    </location>
</feature>
<dbReference type="EMBL" id="CAJVRM010000221">
    <property type="protein sequence ID" value="CAG8977495.1"/>
    <property type="molecule type" value="Genomic_DNA"/>
</dbReference>
<feature type="compositionally biased region" description="Polar residues" evidence="1">
    <location>
        <begin position="493"/>
        <end position="507"/>
    </location>
</feature>
<feature type="compositionally biased region" description="Basic and acidic residues" evidence="1">
    <location>
        <begin position="667"/>
        <end position="684"/>
    </location>
</feature>
<keyword evidence="4" id="KW-1185">Reference proteome</keyword>
<comment type="caution">
    <text evidence="3">The sequence shown here is derived from an EMBL/GenBank/DDBJ whole genome shotgun (WGS) entry which is preliminary data.</text>
</comment>
<feature type="compositionally biased region" description="Polar residues" evidence="1">
    <location>
        <begin position="765"/>
        <end position="776"/>
    </location>
</feature>
<feature type="compositionally biased region" description="Low complexity" evidence="1">
    <location>
        <begin position="1017"/>
        <end position="1034"/>
    </location>
</feature>
<feature type="region of interest" description="Disordered" evidence="1">
    <location>
        <begin position="493"/>
        <end position="518"/>
    </location>
</feature>
<feature type="region of interest" description="Disordered" evidence="1">
    <location>
        <begin position="29"/>
        <end position="56"/>
    </location>
</feature>
<feature type="region of interest" description="Disordered" evidence="1">
    <location>
        <begin position="643"/>
        <end position="849"/>
    </location>
</feature>
<feature type="region of interest" description="Disordered" evidence="1">
    <location>
        <begin position="867"/>
        <end position="968"/>
    </location>
</feature>
<protein>
    <submittedName>
        <fullName evidence="3">Uncharacterized protein</fullName>
    </submittedName>
</protein>
<evidence type="ECO:0000313" key="4">
    <source>
        <dbReference type="Proteomes" id="UP000701801"/>
    </source>
</evidence>
<reference evidence="3" key="1">
    <citation type="submission" date="2021-07" db="EMBL/GenBank/DDBJ databases">
        <authorList>
            <person name="Durling M."/>
        </authorList>
    </citation>
    <scope>NUCLEOTIDE SEQUENCE</scope>
</reference>
<keyword evidence="2" id="KW-0472">Membrane</keyword>
<feature type="compositionally biased region" description="Pro residues" evidence="1">
    <location>
        <begin position="687"/>
        <end position="714"/>
    </location>
</feature>
<feature type="compositionally biased region" description="Basic and acidic residues" evidence="1">
    <location>
        <begin position="867"/>
        <end position="897"/>
    </location>
</feature>
<accession>A0A9N9LLD7</accession>
<feature type="compositionally biased region" description="Polar residues" evidence="1">
    <location>
        <begin position="901"/>
        <end position="917"/>
    </location>
</feature>
<dbReference type="OrthoDB" id="3561683at2759"/>
<feature type="compositionally biased region" description="Polar residues" evidence="1">
    <location>
        <begin position="948"/>
        <end position="968"/>
    </location>
</feature>
<proteinExistence type="predicted"/>
<dbReference type="Proteomes" id="UP000701801">
    <property type="component" value="Unassembled WGS sequence"/>
</dbReference>
<evidence type="ECO:0000313" key="3">
    <source>
        <dbReference type="EMBL" id="CAG8977495.1"/>
    </source>
</evidence>
<feature type="region of interest" description="Disordered" evidence="1">
    <location>
        <begin position="1009"/>
        <end position="1052"/>
    </location>
</feature>
<feature type="region of interest" description="Disordered" evidence="1">
    <location>
        <begin position="559"/>
        <end position="583"/>
    </location>
</feature>